<evidence type="ECO:0000313" key="3">
    <source>
        <dbReference type="Proteomes" id="UP000234789"/>
    </source>
</evidence>
<evidence type="ECO:0000256" key="1">
    <source>
        <dbReference type="SAM" id="MobiDB-lite"/>
    </source>
</evidence>
<comment type="caution">
    <text evidence="2">The sequence shown here is derived from an EMBL/GenBank/DDBJ whole genome shotgun (WGS) entry which is preliminary data.</text>
</comment>
<feature type="compositionally biased region" description="Low complexity" evidence="1">
    <location>
        <begin position="502"/>
        <end position="518"/>
    </location>
</feature>
<dbReference type="RefSeq" id="WP_101808791.1">
    <property type="nucleotide sequence ID" value="NZ_NFEZ01000004.1"/>
</dbReference>
<keyword evidence="3" id="KW-1185">Reference proteome</keyword>
<evidence type="ECO:0000313" key="2">
    <source>
        <dbReference type="EMBL" id="PLT44968.1"/>
    </source>
</evidence>
<dbReference type="AlphaFoldDB" id="A0A2N5N3P8"/>
<dbReference type="Proteomes" id="UP000234789">
    <property type="component" value="Unassembled WGS sequence"/>
</dbReference>
<feature type="region of interest" description="Disordered" evidence="1">
    <location>
        <begin position="475"/>
        <end position="524"/>
    </location>
</feature>
<name>A0A2N5N3P8_9BACL</name>
<dbReference type="EMBL" id="NFEZ01000004">
    <property type="protein sequence ID" value="PLT44968.1"/>
    <property type="molecule type" value="Genomic_DNA"/>
</dbReference>
<sequence length="763" mass="80710">MTVSAVLLLMALLIDYSRIAAFQYKLDSLAGSSVRSVLAAYDEPLYERYGLFGRGGTDAAQLAAEALDVSDARGGLSDLLPSEKDGMSRRIDLLQLELGEPSAQPALMLGEWPVLRRQIEQEMKIKGPIDLTLELIDKLRPVGGSMKQAAQEIGTLQQSEKVFDKRQSALAEMLSLGEAAAKVVRETGSDGLVPLPGRGQAATFKESADGYGSYLAWLAADEAAQAAYQAALLAVPPAKEGMPAAPLPTPPMLNTASIQNYEAAAAETAGRLLGLAASADQHDRLIGEALQQLELALQAEQELERLAAASPAAASPPAGSEPQAGAAADLSGLLLGRSWFAETEAALRRQGERLRVFAAEASVAGRRLEQAVQRRSLADVPLLRGDAALLADKLELYWQAYVSPGEELQRLKAKLEASDGSKKLREAEKKKAGSLWKQAKEMLDGFERMKAAEAELEEFAQVERLAEANRAFNESLRQQDDGGQGEGAAGGQEKSERPSTEGSAAAGAEAASGRSAASDEADAADEAIASAQETGGVVLGGLESLLAAGGERLLMAEYGARRFASMDPRRLQTLLVGGSSQEASSELTSLDHQELEYILYGFANPAANLGAAYGELFALRLAIRTMEGLIASRAAGHPLLVLAMAGVYGLQHALGDLRELGATGEAELSKYAPVRLGYLDYLRLFMLTHGTGDKPLSRMAAVIEHRTGARLERVPTGMSVALTGSIPLWFLPGLVRLAGRAGAIDGQVTGGKYEATSIAGWSY</sequence>
<gene>
    <name evidence="2" type="ORF">B8V81_3399</name>
</gene>
<accession>A0A2N5N3P8</accession>
<proteinExistence type="predicted"/>
<reference evidence="2 3" key="1">
    <citation type="submission" date="2017-05" db="EMBL/GenBank/DDBJ databases">
        <title>Functional genome analysis of Paenibacillus pasadenensis strain R16: insights on endophytic life style and antifungal activity.</title>
        <authorList>
            <person name="Passera A."/>
            <person name="Marcolungo L."/>
            <person name="Casati P."/>
            <person name="Brasca M."/>
            <person name="Quaglino F."/>
            <person name="Delledonne M."/>
        </authorList>
    </citation>
    <scope>NUCLEOTIDE SEQUENCE [LARGE SCALE GENOMIC DNA]</scope>
    <source>
        <strain evidence="2 3">R16</strain>
    </source>
</reference>
<organism evidence="2 3">
    <name type="scientific">Paenibacillus pasadenensis</name>
    <dbReference type="NCBI Taxonomy" id="217090"/>
    <lineage>
        <taxon>Bacteria</taxon>
        <taxon>Bacillati</taxon>
        <taxon>Bacillota</taxon>
        <taxon>Bacilli</taxon>
        <taxon>Bacillales</taxon>
        <taxon>Paenibacillaceae</taxon>
        <taxon>Paenibacillus</taxon>
    </lineage>
</organism>
<protein>
    <submittedName>
        <fullName evidence="2">Response regulator receiver</fullName>
    </submittedName>
</protein>